<dbReference type="AlphaFoldDB" id="A0A835AG99"/>
<gene>
    <name evidence="2" type="ORF">HU200_057041</name>
</gene>
<accession>A0A835AG99</accession>
<feature type="compositionally biased region" description="Low complexity" evidence="1">
    <location>
        <begin position="40"/>
        <end position="52"/>
    </location>
</feature>
<evidence type="ECO:0000256" key="1">
    <source>
        <dbReference type="SAM" id="MobiDB-lite"/>
    </source>
</evidence>
<name>A0A835AG99_9POAL</name>
<reference evidence="2" key="1">
    <citation type="submission" date="2020-07" db="EMBL/GenBank/DDBJ databases">
        <title>Genome sequence and genetic diversity analysis of an under-domesticated orphan crop, white fonio (Digitaria exilis).</title>
        <authorList>
            <person name="Bennetzen J.L."/>
            <person name="Chen S."/>
            <person name="Ma X."/>
            <person name="Wang X."/>
            <person name="Yssel A.E.J."/>
            <person name="Chaluvadi S.R."/>
            <person name="Johnson M."/>
            <person name="Gangashetty P."/>
            <person name="Hamidou F."/>
            <person name="Sanogo M.D."/>
            <person name="Zwaenepoel A."/>
            <person name="Wallace J."/>
            <person name="Van De Peer Y."/>
            <person name="Van Deynze A."/>
        </authorList>
    </citation>
    <scope>NUCLEOTIDE SEQUENCE</scope>
    <source>
        <tissue evidence="2">Leaves</tissue>
    </source>
</reference>
<evidence type="ECO:0000313" key="2">
    <source>
        <dbReference type="EMBL" id="KAF8661441.1"/>
    </source>
</evidence>
<feature type="compositionally biased region" description="Basic residues" evidence="1">
    <location>
        <begin position="70"/>
        <end position="99"/>
    </location>
</feature>
<organism evidence="2 3">
    <name type="scientific">Digitaria exilis</name>
    <dbReference type="NCBI Taxonomy" id="1010633"/>
    <lineage>
        <taxon>Eukaryota</taxon>
        <taxon>Viridiplantae</taxon>
        <taxon>Streptophyta</taxon>
        <taxon>Embryophyta</taxon>
        <taxon>Tracheophyta</taxon>
        <taxon>Spermatophyta</taxon>
        <taxon>Magnoliopsida</taxon>
        <taxon>Liliopsida</taxon>
        <taxon>Poales</taxon>
        <taxon>Poaceae</taxon>
        <taxon>PACMAD clade</taxon>
        <taxon>Panicoideae</taxon>
        <taxon>Panicodae</taxon>
        <taxon>Paniceae</taxon>
        <taxon>Anthephorinae</taxon>
        <taxon>Digitaria</taxon>
    </lineage>
</organism>
<proteinExistence type="predicted"/>
<protein>
    <recommendedName>
        <fullName evidence="4">DUF1618 domain-containing protein</fullName>
    </recommendedName>
</protein>
<sequence>MKRRRHAGDFGHAALCRRRRRSPPRTPTNSTPTSSPPAPTASSSTSPSSRRALCGRPARDPSRRGALLPHLRRPAGPRGNARRPAHPRARRWRRVRARRSAVAVGDPGRIPRLVPGGAQAEGVAEVQADAQAAAGDEEVELEGGLLRPVRVVAAHPERNNPDYYTYVLCAGPGCLHLNFGVKPFHGACLDDVPYQSNLTLLRDFDWAGVEHGHLATATAERIPPRDGEQPEWYTPNPLPDRDREWVPAGVVSHEEEMLWWAESDGERLFVEIIPDPERGPGTVSPPNSDVPYIVLKEEERLFSVDMLACTVYEFIDGEYRVRPGDAVAGASHLPVSPLPCHKGLPKSLLKEPNAYNLFHFG</sequence>
<feature type="region of interest" description="Disordered" evidence="1">
    <location>
        <begin position="1"/>
        <end position="100"/>
    </location>
</feature>
<keyword evidence="3" id="KW-1185">Reference proteome</keyword>
<evidence type="ECO:0000313" key="3">
    <source>
        <dbReference type="Proteomes" id="UP000636709"/>
    </source>
</evidence>
<dbReference type="EMBL" id="JACEFO010002399">
    <property type="protein sequence ID" value="KAF8661441.1"/>
    <property type="molecule type" value="Genomic_DNA"/>
</dbReference>
<evidence type="ECO:0008006" key="4">
    <source>
        <dbReference type="Google" id="ProtNLM"/>
    </source>
</evidence>
<dbReference type="Proteomes" id="UP000636709">
    <property type="component" value="Unassembled WGS sequence"/>
</dbReference>
<comment type="caution">
    <text evidence="2">The sequence shown here is derived from an EMBL/GenBank/DDBJ whole genome shotgun (WGS) entry which is preliminary data.</text>
</comment>